<evidence type="ECO:0000256" key="2">
    <source>
        <dbReference type="ARBA" id="ARBA00022692"/>
    </source>
</evidence>
<comment type="subcellular location">
    <subcellularLocation>
        <location evidence="1">Endomembrane system</location>
        <topology evidence="1">Multi-pass membrane protein</topology>
    </subcellularLocation>
</comment>
<evidence type="ECO:0000256" key="3">
    <source>
        <dbReference type="ARBA" id="ARBA00022989"/>
    </source>
</evidence>
<dbReference type="Pfam" id="PF04750">
    <property type="entry name" value="Far-17a_AIG1"/>
    <property type="match status" value="1"/>
</dbReference>
<evidence type="ECO:0008006" key="7">
    <source>
        <dbReference type="Google" id="ProtNLM"/>
    </source>
</evidence>
<gene>
    <name evidence="5" type="ORF">A4X13_0g7460</name>
</gene>
<evidence type="ECO:0000313" key="6">
    <source>
        <dbReference type="Proteomes" id="UP000077521"/>
    </source>
</evidence>
<organism evidence="5 6">
    <name type="scientific">Tilletia indica</name>
    <dbReference type="NCBI Taxonomy" id="43049"/>
    <lineage>
        <taxon>Eukaryota</taxon>
        <taxon>Fungi</taxon>
        <taxon>Dikarya</taxon>
        <taxon>Basidiomycota</taxon>
        <taxon>Ustilaginomycotina</taxon>
        <taxon>Exobasidiomycetes</taxon>
        <taxon>Tilletiales</taxon>
        <taxon>Tilletiaceae</taxon>
        <taxon>Tilletia</taxon>
    </lineage>
</organism>
<proteinExistence type="predicted"/>
<reference evidence="5" key="1">
    <citation type="submission" date="2016-04" db="EMBL/GenBank/DDBJ databases">
        <authorList>
            <person name="Nguyen H.D."/>
            <person name="Samba Siva P."/>
            <person name="Cullis J."/>
            <person name="Levesque C.A."/>
            <person name="Hambleton S."/>
        </authorList>
    </citation>
    <scope>NUCLEOTIDE SEQUENCE</scope>
    <source>
        <strain evidence="5">DAOMC 236416</strain>
    </source>
</reference>
<dbReference type="PANTHER" id="PTHR10989:SF16">
    <property type="entry name" value="AT02829P-RELATED"/>
    <property type="match status" value="1"/>
</dbReference>
<evidence type="ECO:0000256" key="4">
    <source>
        <dbReference type="ARBA" id="ARBA00023136"/>
    </source>
</evidence>
<protein>
    <recommendedName>
        <fullName evidence="7">FAR-17a/AIG1-like protein</fullName>
    </recommendedName>
</protein>
<reference evidence="5" key="2">
    <citation type="journal article" date="2019" name="IMA Fungus">
        <title>Genome sequencing and comparison of five Tilletia species to identify candidate genes for the detection of regulated species infecting wheat.</title>
        <authorList>
            <person name="Nguyen H.D.T."/>
            <person name="Sultana T."/>
            <person name="Kesanakurti P."/>
            <person name="Hambleton S."/>
        </authorList>
    </citation>
    <scope>NUCLEOTIDE SEQUENCE</scope>
    <source>
        <strain evidence="5">DAOMC 236416</strain>
    </source>
</reference>
<dbReference type="OrthoDB" id="1898221at2759"/>
<name>A0A177TK11_9BASI</name>
<keyword evidence="4" id="KW-0472">Membrane</keyword>
<dbReference type="GO" id="GO:0016020">
    <property type="term" value="C:membrane"/>
    <property type="evidence" value="ECO:0007669"/>
    <property type="project" value="InterPro"/>
</dbReference>
<comment type="caution">
    <text evidence="5">The sequence shown here is derived from an EMBL/GenBank/DDBJ whole genome shotgun (WGS) entry which is preliminary data.</text>
</comment>
<keyword evidence="6" id="KW-1185">Reference proteome</keyword>
<keyword evidence="2" id="KW-0812">Transmembrane</keyword>
<dbReference type="InterPro" id="IPR006838">
    <property type="entry name" value="ADTRP_AIG1"/>
</dbReference>
<evidence type="ECO:0000256" key="1">
    <source>
        <dbReference type="ARBA" id="ARBA00004127"/>
    </source>
</evidence>
<dbReference type="PROSITE" id="PS51257">
    <property type="entry name" value="PROKAR_LIPOPROTEIN"/>
    <property type="match status" value="1"/>
</dbReference>
<evidence type="ECO:0000313" key="5">
    <source>
        <dbReference type="EMBL" id="KAE8241330.1"/>
    </source>
</evidence>
<dbReference type="PANTHER" id="PTHR10989">
    <property type="entry name" value="ANDROGEN-INDUCED PROTEIN 1-RELATED"/>
    <property type="match status" value="1"/>
</dbReference>
<dbReference type="EMBL" id="LWDF02000931">
    <property type="protein sequence ID" value="KAE8241330.1"/>
    <property type="molecule type" value="Genomic_DNA"/>
</dbReference>
<dbReference type="GO" id="GO:0012505">
    <property type="term" value="C:endomembrane system"/>
    <property type="evidence" value="ECO:0007669"/>
    <property type="project" value="UniProtKB-SubCell"/>
</dbReference>
<accession>A0A177TK11</accession>
<sequence length="254" mass="27372">MAPLALKLGFHLLGFASCFSAITELHTVSDLSGHDIGNEFGGHLQFLTNIGLGFTCVSFALSILQDFIPHNKPLRATKLFFQVPALPAEFLISALYWSLLSISPDLLIMPSKIEDPNNPGAFILHSIRLPMFLDLRLHAFPGVLMLIDYYAFSPAFSKATHAAIVGGVPTVLYISWATLCAQMNGKYPYPLLTEASIPLRAAIYSGSLAVMVGLTVFFRSTHVHVDKLLNTGVAGTGAGSSRGVVDLKGKKKAL</sequence>
<dbReference type="AlphaFoldDB" id="A0A177TK11"/>
<keyword evidence="3" id="KW-1133">Transmembrane helix</keyword>
<dbReference type="Proteomes" id="UP000077521">
    <property type="component" value="Unassembled WGS sequence"/>
</dbReference>